<dbReference type="GO" id="GO:0016989">
    <property type="term" value="F:sigma factor antagonist activity"/>
    <property type="evidence" value="ECO:0007669"/>
    <property type="project" value="TreeGrafter"/>
</dbReference>
<dbReference type="EMBL" id="JABBNU010000001">
    <property type="protein sequence ID" value="NMM47207.1"/>
    <property type="molecule type" value="Genomic_DNA"/>
</dbReference>
<comment type="caution">
    <text evidence="3">The sequence shown here is derived from an EMBL/GenBank/DDBJ whole genome shotgun (WGS) entry which is preliminary data.</text>
</comment>
<feature type="region of interest" description="Disordered" evidence="1">
    <location>
        <begin position="166"/>
        <end position="216"/>
    </location>
</feature>
<gene>
    <name evidence="3" type="ORF">HH304_02275</name>
</gene>
<protein>
    <submittedName>
        <fullName evidence="3">FecR domain-containing protein</fullName>
    </submittedName>
</protein>
<evidence type="ECO:0000259" key="2">
    <source>
        <dbReference type="Pfam" id="PF04773"/>
    </source>
</evidence>
<dbReference type="PANTHER" id="PTHR30273:SF2">
    <property type="entry name" value="PROTEIN FECR"/>
    <property type="match status" value="1"/>
</dbReference>
<sequence length="216" mass="23970">MKRFFILIPFLIFLVSCGDETVETGDNFEAVTLPDSSVVYLNHNSKISYDEDFEERIVNLEGEAFFDVVPGDTRFKVVTENGEVEVEGTSFNVVSIKTDINVEVVTGIVHLHSHGHKHKLRAGQHGFFHPGNKGITISRAKHRHNSWLDLLVVDLKIKGFHPGKGHRKWIKGNNGRGNNSIKFKSGKGGKVHIKSHGGKGNGHKGKGNKGKVKVKF</sequence>
<proteinExistence type="predicted"/>
<dbReference type="Gene3D" id="2.60.120.1440">
    <property type="match status" value="1"/>
</dbReference>
<feature type="domain" description="FecR protein" evidence="2">
    <location>
        <begin position="21"/>
        <end position="109"/>
    </location>
</feature>
<keyword evidence="4" id="KW-1185">Reference proteome</keyword>
<evidence type="ECO:0000313" key="4">
    <source>
        <dbReference type="Proteomes" id="UP000559010"/>
    </source>
</evidence>
<name>A0A848IS81_9BACT</name>
<evidence type="ECO:0000313" key="3">
    <source>
        <dbReference type="EMBL" id="NMM47207.1"/>
    </source>
</evidence>
<dbReference type="RefSeq" id="WP_169677816.1">
    <property type="nucleotide sequence ID" value="NZ_JABBNU010000001.1"/>
</dbReference>
<dbReference type="InterPro" id="IPR012373">
    <property type="entry name" value="Ferrdict_sens_TM"/>
</dbReference>
<dbReference type="Pfam" id="PF04773">
    <property type="entry name" value="FecR"/>
    <property type="match status" value="1"/>
</dbReference>
<feature type="compositionally biased region" description="Basic residues" evidence="1">
    <location>
        <begin position="184"/>
        <end position="216"/>
    </location>
</feature>
<dbReference type="InterPro" id="IPR006860">
    <property type="entry name" value="FecR"/>
</dbReference>
<dbReference type="PROSITE" id="PS51257">
    <property type="entry name" value="PROKAR_LIPOPROTEIN"/>
    <property type="match status" value="1"/>
</dbReference>
<dbReference type="Proteomes" id="UP000559010">
    <property type="component" value="Unassembled WGS sequence"/>
</dbReference>
<evidence type="ECO:0000256" key="1">
    <source>
        <dbReference type="SAM" id="MobiDB-lite"/>
    </source>
</evidence>
<accession>A0A848IS81</accession>
<dbReference type="AlphaFoldDB" id="A0A848IS81"/>
<dbReference type="PANTHER" id="PTHR30273">
    <property type="entry name" value="PERIPLASMIC SIGNAL SENSOR AND SIGMA FACTOR ACTIVATOR FECR-RELATED"/>
    <property type="match status" value="1"/>
</dbReference>
<reference evidence="3 4" key="1">
    <citation type="submission" date="2020-04" db="EMBL/GenBank/DDBJ databases">
        <title>Flammeovirgaceae bacterium KN852 isolated from deep sea.</title>
        <authorList>
            <person name="Zhang D.-C."/>
        </authorList>
    </citation>
    <scope>NUCLEOTIDE SEQUENCE [LARGE SCALE GENOMIC DNA]</scope>
    <source>
        <strain evidence="3 4">KN852</strain>
    </source>
</reference>
<organism evidence="3 4">
    <name type="scientific">Marinigracilibium pacificum</name>
    <dbReference type="NCBI Taxonomy" id="2729599"/>
    <lineage>
        <taxon>Bacteria</taxon>
        <taxon>Pseudomonadati</taxon>
        <taxon>Bacteroidota</taxon>
        <taxon>Cytophagia</taxon>
        <taxon>Cytophagales</taxon>
        <taxon>Flammeovirgaceae</taxon>
        <taxon>Marinigracilibium</taxon>
    </lineage>
</organism>